<dbReference type="Proteomes" id="UP001497744">
    <property type="component" value="Unassembled WGS sequence"/>
</dbReference>
<keyword evidence="2" id="KW-1185">Reference proteome</keyword>
<evidence type="ECO:0000313" key="2">
    <source>
        <dbReference type="Proteomes" id="UP001497744"/>
    </source>
</evidence>
<reference evidence="1 2" key="1">
    <citation type="submission" date="2021-06" db="EMBL/GenBank/DDBJ databases">
        <title>Genome sequence of Babesia caballi.</title>
        <authorList>
            <person name="Yamagishi J."/>
            <person name="Kidaka T."/>
            <person name="Ochi A."/>
        </authorList>
    </citation>
    <scope>NUCLEOTIDE SEQUENCE [LARGE SCALE GENOMIC DNA]</scope>
    <source>
        <strain evidence="1">USDA-D6B2</strain>
    </source>
</reference>
<comment type="caution">
    <text evidence="1">The sequence shown here is derived from an EMBL/GenBank/DDBJ whole genome shotgun (WGS) entry which is preliminary data.</text>
</comment>
<dbReference type="AlphaFoldDB" id="A0AAV4LY91"/>
<sequence>MKGNVFEPVYGLQPGSQMGQEQAVDASGFQQLAPEILGGESGQRGLKVVHVGLHSRKVDDQRGSDGFAVRLASFEVPDERDEVLEVPDDSAHVSYLGEEWLQTGVSPQLFKRGCRF</sequence>
<dbReference type="EMBL" id="BPLF01000002">
    <property type="protein sequence ID" value="GIX63464.1"/>
    <property type="molecule type" value="Genomic_DNA"/>
</dbReference>
<evidence type="ECO:0000313" key="1">
    <source>
        <dbReference type="EMBL" id="GIX63464.1"/>
    </source>
</evidence>
<accession>A0AAV4LY91</accession>
<dbReference type="RefSeq" id="XP_067715533.1">
    <property type="nucleotide sequence ID" value="XM_067859432.1"/>
</dbReference>
<proteinExistence type="predicted"/>
<name>A0AAV4LY91_BABCB</name>
<dbReference type="GeneID" id="94194945"/>
<gene>
    <name evidence="1" type="ORF">BcabD6B2_28990</name>
</gene>
<dbReference type="GO" id="GO:0016787">
    <property type="term" value="F:hydrolase activity"/>
    <property type="evidence" value="ECO:0007669"/>
    <property type="project" value="UniProtKB-KW"/>
</dbReference>
<protein>
    <submittedName>
        <fullName evidence="1">Zn-dependent hydrolase</fullName>
    </submittedName>
</protein>
<organism evidence="1 2">
    <name type="scientific">Babesia caballi</name>
    <dbReference type="NCBI Taxonomy" id="5871"/>
    <lineage>
        <taxon>Eukaryota</taxon>
        <taxon>Sar</taxon>
        <taxon>Alveolata</taxon>
        <taxon>Apicomplexa</taxon>
        <taxon>Aconoidasida</taxon>
        <taxon>Piroplasmida</taxon>
        <taxon>Babesiidae</taxon>
        <taxon>Babesia</taxon>
    </lineage>
</organism>
<keyword evidence="1" id="KW-0378">Hydrolase</keyword>